<evidence type="ECO:0000256" key="1">
    <source>
        <dbReference type="SAM" id="Phobius"/>
    </source>
</evidence>
<feature type="transmembrane region" description="Helical" evidence="1">
    <location>
        <begin position="65"/>
        <end position="86"/>
    </location>
</feature>
<reference evidence="2" key="1">
    <citation type="submission" date="2020-10" db="EMBL/GenBank/DDBJ databases">
        <authorList>
            <person name="Gilroy R."/>
        </authorList>
    </citation>
    <scope>NUCLEOTIDE SEQUENCE</scope>
    <source>
        <strain evidence="2">4509</strain>
    </source>
</reference>
<organism evidence="2 3">
    <name type="scientific">Candidatus Egerieicola faecale</name>
    <dbReference type="NCBI Taxonomy" id="2840774"/>
    <lineage>
        <taxon>Bacteria</taxon>
        <taxon>Bacillati</taxon>
        <taxon>Bacillota</taxon>
        <taxon>Clostridia</taxon>
        <taxon>Eubacteriales</taxon>
        <taxon>Oscillospiraceae</taxon>
        <taxon>Oscillospiraceae incertae sedis</taxon>
        <taxon>Candidatus Egerieicola</taxon>
    </lineage>
</organism>
<gene>
    <name evidence="2" type="ORF">IAD19_07120</name>
</gene>
<dbReference type="EMBL" id="DVMX01000137">
    <property type="protein sequence ID" value="HIU42307.1"/>
    <property type="molecule type" value="Genomic_DNA"/>
</dbReference>
<keyword evidence="1" id="KW-0812">Transmembrane</keyword>
<keyword evidence="1" id="KW-0472">Membrane</keyword>
<sequence length="87" mass="9964">MVKGVHRKAIEILQPEDPCFERAIFFLSPQGAMDQQVQLRARDYLRQAGIRLDKRSRRIRRIRQLGYGLAWAAAGSGVTGLLVWWLG</sequence>
<dbReference type="Proteomes" id="UP000824082">
    <property type="component" value="Unassembled WGS sequence"/>
</dbReference>
<dbReference type="AlphaFoldDB" id="A0A9D1IUC7"/>
<keyword evidence="1" id="KW-1133">Transmembrane helix</keyword>
<evidence type="ECO:0000313" key="3">
    <source>
        <dbReference type="Proteomes" id="UP000824082"/>
    </source>
</evidence>
<comment type="caution">
    <text evidence="2">The sequence shown here is derived from an EMBL/GenBank/DDBJ whole genome shotgun (WGS) entry which is preliminary data.</text>
</comment>
<accession>A0A9D1IUC7</accession>
<evidence type="ECO:0000313" key="2">
    <source>
        <dbReference type="EMBL" id="HIU42307.1"/>
    </source>
</evidence>
<name>A0A9D1IUC7_9FIRM</name>
<protein>
    <submittedName>
        <fullName evidence="2">Uncharacterized protein</fullName>
    </submittedName>
</protein>
<proteinExistence type="predicted"/>
<reference evidence="2" key="2">
    <citation type="journal article" date="2021" name="PeerJ">
        <title>Extensive microbial diversity within the chicken gut microbiome revealed by metagenomics and culture.</title>
        <authorList>
            <person name="Gilroy R."/>
            <person name="Ravi A."/>
            <person name="Getino M."/>
            <person name="Pursley I."/>
            <person name="Horton D.L."/>
            <person name="Alikhan N.F."/>
            <person name="Baker D."/>
            <person name="Gharbi K."/>
            <person name="Hall N."/>
            <person name="Watson M."/>
            <person name="Adriaenssens E.M."/>
            <person name="Foster-Nyarko E."/>
            <person name="Jarju S."/>
            <person name="Secka A."/>
            <person name="Antonio M."/>
            <person name="Oren A."/>
            <person name="Chaudhuri R.R."/>
            <person name="La Ragione R."/>
            <person name="Hildebrand F."/>
            <person name="Pallen M.J."/>
        </authorList>
    </citation>
    <scope>NUCLEOTIDE SEQUENCE</scope>
    <source>
        <strain evidence="2">4509</strain>
    </source>
</reference>